<dbReference type="InterPro" id="IPR025710">
    <property type="entry name" value="SoxA"/>
</dbReference>
<keyword evidence="11" id="KW-0249">Electron transport</keyword>
<dbReference type="GO" id="GO:0070069">
    <property type="term" value="C:cytochrome complex"/>
    <property type="evidence" value="ECO:0007669"/>
    <property type="project" value="InterPro"/>
</dbReference>
<evidence type="ECO:0000256" key="16">
    <source>
        <dbReference type="ARBA" id="ARBA00032236"/>
    </source>
</evidence>
<feature type="domain" description="Cytochrome c" evidence="20">
    <location>
        <begin position="54"/>
        <end position="148"/>
    </location>
</feature>
<reference evidence="21" key="1">
    <citation type="journal article" date="2023" name="Int. J. Mol. Sci.">
        <title>Metagenomics Revealed a New Genus 'Candidatus Thiocaldithrix dubininis' gen. nov., sp. nov. and a New Species 'Candidatus Thiothrix putei' sp. nov. in the Family Thiotrichaceae, Some Members of Which Have Traits of Both Na+- and H+-Motive Energetics.</title>
        <authorList>
            <person name="Ravin N.V."/>
            <person name="Muntyan M.S."/>
            <person name="Smolyakov D.D."/>
            <person name="Rudenko T.S."/>
            <person name="Beletsky A.V."/>
            <person name="Mardanov A.V."/>
            <person name="Grabovich M.Y."/>
        </authorList>
    </citation>
    <scope>NUCLEOTIDE SEQUENCE</scope>
    <source>
        <strain evidence="21">GKL-02</strain>
    </source>
</reference>
<sequence>MEARIEFCSDKEGQKLTNGSYDNSAVSMYIAAASNDMPIKIDVSEGSLKEAFDRGQKAFNLKAGRLNLACASCHIQMVGNNLRGQTPTTSYGDATHWPLWRGKDEVQSLHVRLAECDRNAGVQPLQVGSQTYTDMEVFLTALSNDYPIQSPAMRP</sequence>
<comment type="similarity">
    <text evidence="13">Belongs to the SoxA family.</text>
</comment>
<dbReference type="KEGG" id="tput:QJT81_09365"/>
<evidence type="ECO:0000256" key="4">
    <source>
        <dbReference type="ARBA" id="ARBA00019364"/>
    </source>
</evidence>
<evidence type="ECO:0000256" key="9">
    <source>
        <dbReference type="ARBA" id="ARBA00022729"/>
    </source>
</evidence>
<evidence type="ECO:0000256" key="7">
    <source>
        <dbReference type="ARBA" id="ARBA00022679"/>
    </source>
</evidence>
<comment type="subunit">
    <text evidence="2">Heterodimer of SoxA and SoxX.</text>
</comment>
<dbReference type="GO" id="GO:0009055">
    <property type="term" value="F:electron transfer activity"/>
    <property type="evidence" value="ECO:0007669"/>
    <property type="project" value="InterPro"/>
</dbReference>
<evidence type="ECO:0000256" key="2">
    <source>
        <dbReference type="ARBA" id="ARBA00011530"/>
    </source>
</evidence>
<dbReference type="InterPro" id="IPR036909">
    <property type="entry name" value="Cyt_c-like_dom_sf"/>
</dbReference>
<dbReference type="GO" id="GO:0046872">
    <property type="term" value="F:metal ion binding"/>
    <property type="evidence" value="ECO:0007669"/>
    <property type="project" value="UniProtKB-KW"/>
</dbReference>
<evidence type="ECO:0000256" key="13">
    <source>
        <dbReference type="ARBA" id="ARBA00025746"/>
    </source>
</evidence>
<evidence type="ECO:0000313" key="21">
    <source>
        <dbReference type="EMBL" id="WGZ96160.1"/>
    </source>
</evidence>
<dbReference type="GO" id="GO:0042597">
    <property type="term" value="C:periplasmic space"/>
    <property type="evidence" value="ECO:0007669"/>
    <property type="project" value="UniProtKB-SubCell"/>
</dbReference>
<evidence type="ECO:0000256" key="6">
    <source>
        <dbReference type="ARBA" id="ARBA00022617"/>
    </source>
</evidence>
<evidence type="ECO:0000256" key="17">
    <source>
        <dbReference type="ARBA" id="ARBA00032318"/>
    </source>
</evidence>
<evidence type="ECO:0000256" key="8">
    <source>
        <dbReference type="ARBA" id="ARBA00022723"/>
    </source>
</evidence>
<comment type="catalytic activity">
    <reaction evidence="18">
        <text>L-cysteinyl-[SoxY protein] + thiosulfate + 2 Fe(III)-[cytochrome c] = S-sulfosulfanyl-L-cysteinyl-[SoxY protein] + 2 Fe(II)-[cytochrome c] + 2 H(+)</text>
        <dbReference type="Rhea" id="RHEA:56720"/>
        <dbReference type="Rhea" id="RHEA-COMP:10350"/>
        <dbReference type="Rhea" id="RHEA-COMP:14328"/>
        <dbReference type="Rhea" id="RHEA-COMP:14399"/>
        <dbReference type="Rhea" id="RHEA-COMP:14691"/>
        <dbReference type="ChEBI" id="CHEBI:15378"/>
        <dbReference type="ChEBI" id="CHEBI:29033"/>
        <dbReference type="ChEBI" id="CHEBI:29034"/>
        <dbReference type="ChEBI" id="CHEBI:29950"/>
        <dbReference type="ChEBI" id="CHEBI:33542"/>
        <dbReference type="ChEBI" id="CHEBI:139321"/>
        <dbReference type="EC" id="2.8.5.2"/>
    </reaction>
</comment>
<organism evidence="21">
    <name type="scientific">Candidatus Thiothrix putei</name>
    <dbReference type="NCBI Taxonomy" id="3080811"/>
    <lineage>
        <taxon>Bacteria</taxon>
        <taxon>Pseudomonadati</taxon>
        <taxon>Pseudomonadota</taxon>
        <taxon>Gammaproteobacteria</taxon>
        <taxon>Thiotrichales</taxon>
        <taxon>Thiotrichaceae</taxon>
        <taxon>Thiothrix</taxon>
    </lineage>
</organism>
<keyword evidence="9" id="KW-0732">Signal</keyword>
<proteinExistence type="inferred from homology"/>
<dbReference type="InterPro" id="IPR009056">
    <property type="entry name" value="Cyt_c-like_dom"/>
</dbReference>
<evidence type="ECO:0000256" key="18">
    <source>
        <dbReference type="ARBA" id="ARBA00048077"/>
    </source>
</evidence>
<evidence type="ECO:0000256" key="14">
    <source>
        <dbReference type="ARBA" id="ARBA00030174"/>
    </source>
</evidence>
<comment type="subcellular location">
    <subcellularLocation>
        <location evidence="1">Periplasm</location>
    </subcellularLocation>
</comment>
<keyword evidence="8" id="KW-0479">Metal-binding</keyword>
<name>A0AA95HHH6_9GAMM</name>
<dbReference type="Pfam" id="PF21342">
    <property type="entry name" value="SoxA-TsdA_cyt-c"/>
    <property type="match status" value="1"/>
</dbReference>
<dbReference type="AlphaFoldDB" id="A0AA95HHH6"/>
<evidence type="ECO:0000256" key="10">
    <source>
        <dbReference type="ARBA" id="ARBA00022764"/>
    </source>
</evidence>
<dbReference type="GO" id="GO:0016740">
    <property type="term" value="F:transferase activity"/>
    <property type="evidence" value="ECO:0007669"/>
    <property type="project" value="UniProtKB-KW"/>
</dbReference>
<keyword evidence="10" id="KW-0574">Periplasm</keyword>
<keyword evidence="6" id="KW-0349">Heme</keyword>
<evidence type="ECO:0000259" key="20">
    <source>
        <dbReference type="Pfam" id="PF21342"/>
    </source>
</evidence>
<dbReference type="NCBIfam" id="TIGR04484">
    <property type="entry name" value="thiosulf_SoxA"/>
    <property type="match status" value="1"/>
</dbReference>
<dbReference type="Proteomes" id="UP001301326">
    <property type="component" value="Chromosome"/>
</dbReference>
<dbReference type="SUPFAM" id="SSF46626">
    <property type="entry name" value="Cytochrome c"/>
    <property type="match status" value="1"/>
</dbReference>
<dbReference type="EMBL" id="CP124756">
    <property type="protein sequence ID" value="WGZ96160.1"/>
    <property type="molecule type" value="Genomic_DNA"/>
</dbReference>
<dbReference type="EC" id="2.8.5.2" evidence="3"/>
<gene>
    <name evidence="21" type="primary">soxA</name>
    <name evidence="21" type="ORF">QJT81_09365</name>
</gene>
<dbReference type="Gene3D" id="1.10.760.10">
    <property type="entry name" value="Cytochrome c-like domain"/>
    <property type="match status" value="1"/>
</dbReference>
<evidence type="ECO:0000256" key="5">
    <source>
        <dbReference type="ARBA" id="ARBA00022448"/>
    </source>
</evidence>
<reference evidence="21" key="2">
    <citation type="submission" date="2023-04" db="EMBL/GenBank/DDBJ databases">
        <authorList>
            <person name="Beletskiy A.V."/>
            <person name="Mardanov A.V."/>
            <person name="Ravin N.V."/>
        </authorList>
    </citation>
    <scope>NUCLEOTIDE SEQUENCE</scope>
    <source>
        <strain evidence="21">GKL-02</strain>
    </source>
</reference>
<evidence type="ECO:0000256" key="15">
    <source>
        <dbReference type="ARBA" id="ARBA00030833"/>
    </source>
</evidence>
<dbReference type="GO" id="GO:0020037">
    <property type="term" value="F:heme binding"/>
    <property type="evidence" value="ECO:0007669"/>
    <property type="project" value="InterPro"/>
</dbReference>
<protein>
    <recommendedName>
        <fullName evidence="4">L-cysteine S-thiosulfotransferase subunit SoxA</fullName>
        <ecNumber evidence="3">2.8.5.2</ecNumber>
    </recommendedName>
    <alternativeName>
        <fullName evidence="16">Protein SoxA</fullName>
    </alternativeName>
    <alternativeName>
        <fullName evidence="17">SoxAX cytochrome complex subunit A</fullName>
    </alternativeName>
    <alternativeName>
        <fullName evidence="15">Sulfur oxidizing protein A</fullName>
    </alternativeName>
    <alternativeName>
        <fullName evidence="14">Thiosulfate-oxidizing multienzyme system protein SoxA</fullName>
    </alternativeName>
</protein>
<keyword evidence="12" id="KW-0408">Iron</keyword>
<keyword evidence="7" id="KW-0808">Transferase</keyword>
<accession>A0AA95HHH6</accession>
<evidence type="ECO:0000256" key="3">
    <source>
        <dbReference type="ARBA" id="ARBA00012408"/>
    </source>
</evidence>
<evidence type="ECO:0000256" key="19">
    <source>
        <dbReference type="ARBA" id="ARBA00048423"/>
    </source>
</evidence>
<dbReference type="GO" id="GO:0019417">
    <property type="term" value="P:sulfur oxidation"/>
    <property type="evidence" value="ECO:0007669"/>
    <property type="project" value="InterPro"/>
</dbReference>
<comment type="catalytic activity">
    <reaction evidence="19">
        <text>S-sulfanyl-L-cysteinyl-[SoxY protein] + thiosulfate + 2 Fe(III)-[cytochrome c] = S-(2-sulfodisulfanyl)-L-cysteinyl-[SoxY protein] + 2 Fe(II)-[cytochrome c] + 2 H(+)</text>
        <dbReference type="Rhea" id="RHEA:51224"/>
        <dbReference type="Rhea" id="RHEA-COMP:10350"/>
        <dbReference type="Rhea" id="RHEA-COMP:14399"/>
        <dbReference type="Rhea" id="RHEA-COMP:14689"/>
        <dbReference type="Rhea" id="RHEA-COMP:14690"/>
        <dbReference type="ChEBI" id="CHEBI:15378"/>
        <dbReference type="ChEBI" id="CHEBI:29033"/>
        <dbReference type="ChEBI" id="CHEBI:29034"/>
        <dbReference type="ChEBI" id="CHEBI:33542"/>
        <dbReference type="ChEBI" id="CHEBI:61963"/>
        <dbReference type="ChEBI" id="CHEBI:140664"/>
        <dbReference type="EC" id="2.8.5.2"/>
    </reaction>
</comment>
<evidence type="ECO:0000256" key="1">
    <source>
        <dbReference type="ARBA" id="ARBA00004418"/>
    </source>
</evidence>
<dbReference type="GO" id="GO:0016669">
    <property type="term" value="F:oxidoreductase activity, acting on a sulfur group of donors, cytochrome as acceptor"/>
    <property type="evidence" value="ECO:0007669"/>
    <property type="project" value="InterPro"/>
</dbReference>
<evidence type="ECO:0000256" key="11">
    <source>
        <dbReference type="ARBA" id="ARBA00022982"/>
    </source>
</evidence>
<evidence type="ECO:0000256" key="12">
    <source>
        <dbReference type="ARBA" id="ARBA00023004"/>
    </source>
</evidence>
<keyword evidence="5" id="KW-0813">Transport</keyword>